<organism evidence="1 2">
    <name type="scientific">Trichuris muris</name>
    <name type="common">Mouse whipworm</name>
    <dbReference type="NCBI Taxonomy" id="70415"/>
    <lineage>
        <taxon>Eukaryota</taxon>
        <taxon>Metazoa</taxon>
        <taxon>Ecdysozoa</taxon>
        <taxon>Nematoda</taxon>
        <taxon>Enoplea</taxon>
        <taxon>Dorylaimia</taxon>
        <taxon>Trichinellida</taxon>
        <taxon>Trichuridae</taxon>
        <taxon>Trichuris</taxon>
    </lineage>
</organism>
<proteinExistence type="predicted"/>
<protein>
    <submittedName>
        <fullName evidence="2">Reverse transcriptase/retrotransposon-derived protein RNase H-like domain-containing protein</fullName>
    </submittedName>
</protein>
<dbReference type="AlphaFoldDB" id="A0A5S6QFU8"/>
<accession>A0A5S6QFU8</accession>
<name>A0A5S6QFU8_TRIMR</name>
<dbReference type="SUPFAM" id="SSF56672">
    <property type="entry name" value="DNA/RNA polymerases"/>
    <property type="match status" value="1"/>
</dbReference>
<evidence type="ECO:0000313" key="2">
    <source>
        <dbReference type="WBParaSite" id="TMUE_2000006266.1"/>
    </source>
</evidence>
<dbReference type="Proteomes" id="UP000046395">
    <property type="component" value="Unassembled WGS sequence"/>
</dbReference>
<keyword evidence="1" id="KW-1185">Reference proteome</keyword>
<dbReference type="InterPro" id="IPR043502">
    <property type="entry name" value="DNA/RNA_pol_sf"/>
</dbReference>
<sequence length="199" mass="22667">MIKKLAIPRHIRARFQRRWKLIEIPRPSDLRQQRSSDPAKMEEISKMLRPLQVQGVLQFNGMINSVGQFIDRLTDKTKSIYSSTTERSALRSCCTTQPENYGLRRCKPSGLGTVLLQVTADVKLRPIVFASHCAGQALSKRDGIRSYAGRQILLCSRFLQIDRDPVNIRIGLRSKDRLHLERTGEGPEMSQELGRLPLS</sequence>
<dbReference type="WBParaSite" id="TMUE_2000006266.1">
    <property type="protein sequence ID" value="TMUE_2000006266.1"/>
    <property type="gene ID" value="WBGene00291286"/>
</dbReference>
<reference evidence="2" key="1">
    <citation type="submission" date="2019-12" db="UniProtKB">
        <authorList>
            <consortium name="WormBaseParasite"/>
        </authorList>
    </citation>
    <scope>IDENTIFICATION</scope>
</reference>
<evidence type="ECO:0000313" key="1">
    <source>
        <dbReference type="Proteomes" id="UP000046395"/>
    </source>
</evidence>